<dbReference type="Gene3D" id="3.40.50.1110">
    <property type="entry name" value="SGNH hydrolase"/>
    <property type="match status" value="1"/>
</dbReference>
<dbReference type="SUPFAM" id="SSF52266">
    <property type="entry name" value="SGNH hydrolase"/>
    <property type="match status" value="1"/>
</dbReference>
<dbReference type="InterPro" id="IPR036514">
    <property type="entry name" value="SGNH_hydro_sf"/>
</dbReference>
<keyword evidence="4" id="KW-1185">Reference proteome</keyword>
<dbReference type="RefSeq" id="WP_156990238.1">
    <property type="nucleotide sequence ID" value="NZ_VWXL01000047.1"/>
</dbReference>
<dbReference type="InterPro" id="IPR013830">
    <property type="entry name" value="SGNH_hydro"/>
</dbReference>
<organism evidence="3 4">
    <name type="scientific">Caproicibacter fermentans</name>
    <dbReference type="NCBI Taxonomy" id="2576756"/>
    <lineage>
        <taxon>Bacteria</taxon>
        <taxon>Bacillati</taxon>
        <taxon>Bacillota</taxon>
        <taxon>Clostridia</taxon>
        <taxon>Eubacteriales</taxon>
        <taxon>Acutalibacteraceae</taxon>
        <taxon>Caproicibacter</taxon>
    </lineage>
</organism>
<feature type="domain" description="SGNH hydrolase-type esterase" evidence="2">
    <location>
        <begin position="44"/>
        <end position="199"/>
    </location>
</feature>
<reference evidence="3 4" key="1">
    <citation type="submission" date="2019-09" db="EMBL/GenBank/DDBJ databases">
        <title>Genome sequence of Clostridium sp. EA1.</title>
        <authorList>
            <person name="Poehlein A."/>
            <person name="Bengelsdorf F.R."/>
            <person name="Daniel R."/>
        </authorList>
    </citation>
    <scope>NUCLEOTIDE SEQUENCE [LARGE SCALE GENOMIC DNA]</scope>
    <source>
        <strain evidence="3 4">EA1</strain>
    </source>
</reference>
<proteinExistence type="predicted"/>
<dbReference type="OrthoDB" id="1652311at2"/>
<dbReference type="EMBL" id="VWXL01000047">
    <property type="protein sequence ID" value="MVB10790.1"/>
    <property type="molecule type" value="Genomic_DNA"/>
</dbReference>
<keyword evidence="3" id="KW-0378">Hydrolase</keyword>
<feature type="signal peptide" evidence="1">
    <location>
        <begin position="1"/>
        <end position="18"/>
    </location>
</feature>
<evidence type="ECO:0000259" key="2">
    <source>
        <dbReference type="Pfam" id="PF13472"/>
    </source>
</evidence>
<evidence type="ECO:0000256" key="1">
    <source>
        <dbReference type="SAM" id="SignalP"/>
    </source>
</evidence>
<sequence>MKKIMICFLIGILLIGTAACGNKPAGNKAAEDDDIKAQFENSVFLGDSITEGFAFNEILPSENIMAGAGATAGYVYEEYMDDLADKKPDNVFILLGSDDMLMPVDDPKALFEIDLTKLIDQIKEKVPDIKIYLQSIMPVTQEAIKQYPRYKEIDEYNQLLKEMAGKLSVTYVDIAAIVNENPDLFAEDGVHFKKEFYQLWLKKLSESI</sequence>
<dbReference type="PROSITE" id="PS51257">
    <property type="entry name" value="PROKAR_LIPOPROTEIN"/>
    <property type="match status" value="1"/>
</dbReference>
<keyword evidence="1" id="KW-0732">Signal</keyword>
<evidence type="ECO:0000313" key="3">
    <source>
        <dbReference type="EMBL" id="MVB10790.1"/>
    </source>
</evidence>
<dbReference type="Proteomes" id="UP000469440">
    <property type="component" value="Unassembled WGS sequence"/>
</dbReference>
<dbReference type="Pfam" id="PF13472">
    <property type="entry name" value="Lipase_GDSL_2"/>
    <property type="match status" value="1"/>
</dbReference>
<evidence type="ECO:0000313" key="4">
    <source>
        <dbReference type="Proteomes" id="UP000469440"/>
    </source>
</evidence>
<feature type="chain" id="PRO_5038700583" evidence="1">
    <location>
        <begin position="19"/>
        <end position="208"/>
    </location>
</feature>
<comment type="caution">
    <text evidence="3">The sequence shown here is derived from an EMBL/GenBank/DDBJ whole genome shotgun (WGS) entry which is preliminary data.</text>
</comment>
<protein>
    <submittedName>
        <fullName evidence="3">GDSL-like Lipase/Acylhydrolase family protein</fullName>
    </submittedName>
</protein>
<accession>A0A6N8HZ42</accession>
<dbReference type="InterPro" id="IPR051532">
    <property type="entry name" value="Ester_Hydrolysis_Enzymes"/>
</dbReference>
<dbReference type="PANTHER" id="PTHR30383">
    <property type="entry name" value="THIOESTERASE 1/PROTEASE 1/LYSOPHOSPHOLIPASE L1"/>
    <property type="match status" value="1"/>
</dbReference>
<name>A0A6N8HZ42_9FIRM</name>
<dbReference type="AlphaFoldDB" id="A0A6N8HZ42"/>
<dbReference type="PANTHER" id="PTHR30383:SF5">
    <property type="entry name" value="SGNH HYDROLASE-TYPE ESTERASE DOMAIN-CONTAINING PROTEIN"/>
    <property type="match status" value="1"/>
</dbReference>
<gene>
    <name evidence="3" type="ORF">CAFE_14880</name>
</gene>
<dbReference type="GO" id="GO:0004622">
    <property type="term" value="F:phosphatidylcholine lysophospholipase activity"/>
    <property type="evidence" value="ECO:0007669"/>
    <property type="project" value="TreeGrafter"/>
</dbReference>